<evidence type="ECO:0000313" key="2">
    <source>
        <dbReference type="EMBL" id="BBN67685.1"/>
    </source>
</evidence>
<evidence type="ECO:0000256" key="1">
    <source>
        <dbReference type="SAM" id="MobiDB-lite"/>
    </source>
</evidence>
<reference evidence="2" key="1">
    <citation type="journal article" date="2019" name="Science">
        <title>Mutation of a bHLH transcription factor allowed almond domestication.</title>
        <authorList>
            <person name="Sanchez-Perez R."/>
            <person name="Pavan S."/>
            <person name="Mazzeo R."/>
            <person name="Moldovan C."/>
            <person name="Aiese Cigliano R."/>
            <person name="Del Cueto J."/>
            <person name="Ricciardi F."/>
            <person name="Lotti C."/>
            <person name="Ricciardi L."/>
            <person name="Dicenta F."/>
            <person name="Lopez-Marques R.L."/>
            <person name="Lindberg Moller B."/>
        </authorList>
    </citation>
    <scope>NUCLEOTIDE SEQUENCE</scope>
</reference>
<sequence length="191" mass="20991">MYVGILGNVEFIGETLPKFRQKVSVFSKWARHQGDVRNSKGFVSDFGKIRGGEIASYKFQGKTIIQRRTFEHSTTPPCHSASASYLIMVEYVASRDDIYPDQVRSSLNKPTQSAFTTFHYSYKQMAIFSPILNCFMPLSNSQVSDDAGGSAKATSLKESKKSKSKSSSSSSSGAPIIGFGVDNLIAIQAQY</sequence>
<proteinExistence type="predicted"/>
<organism evidence="2">
    <name type="scientific">Prunus dulcis</name>
    <name type="common">Almond</name>
    <name type="synonym">Amygdalus dulcis</name>
    <dbReference type="NCBI Taxonomy" id="3755"/>
    <lineage>
        <taxon>Eukaryota</taxon>
        <taxon>Viridiplantae</taxon>
        <taxon>Streptophyta</taxon>
        <taxon>Embryophyta</taxon>
        <taxon>Tracheophyta</taxon>
        <taxon>Spermatophyta</taxon>
        <taxon>Magnoliopsida</taxon>
        <taxon>eudicotyledons</taxon>
        <taxon>Gunneridae</taxon>
        <taxon>Pentapetalae</taxon>
        <taxon>rosids</taxon>
        <taxon>fabids</taxon>
        <taxon>Rosales</taxon>
        <taxon>Rosaceae</taxon>
        <taxon>Amygdaloideae</taxon>
        <taxon>Amygdaleae</taxon>
        <taxon>Prunus</taxon>
    </lineage>
</organism>
<dbReference type="EMBL" id="AP020490">
    <property type="protein sequence ID" value="BBN67685.1"/>
    <property type="molecule type" value="Genomic_DNA"/>
</dbReference>
<protein>
    <submittedName>
        <fullName evidence="2">Uncharacterized protein</fullName>
    </submittedName>
</protein>
<dbReference type="AlphaFoldDB" id="A0A5H2XMP5"/>
<feature type="region of interest" description="Disordered" evidence="1">
    <location>
        <begin position="147"/>
        <end position="173"/>
    </location>
</feature>
<accession>A0A5H2XMP5</accession>
<gene>
    <name evidence="2" type="ORF">Prudu_153S000400</name>
</gene>
<name>A0A5H2XMP5_PRUDU</name>